<dbReference type="InterPro" id="IPR013212">
    <property type="entry name" value="Mad3/Bub1_I"/>
</dbReference>
<gene>
    <name evidence="2" type="ORF">ZIOFF_064176</name>
</gene>
<dbReference type="PANTHER" id="PTHR14030">
    <property type="entry name" value="MITOTIC CHECKPOINT SERINE/THREONINE-PROTEIN KINASE BUB1"/>
    <property type="match status" value="1"/>
</dbReference>
<sequence length="610" mass="69296">MADDFQKQLLSSIVSDIKSYEGGDPLRPWIHGIRRMRETFPPRILKEKLPRFLQKCAQEFETDPRYRNDSRYLRIWIELMDYVHDAKVLLRKMEKNEIGLKRAVFYLAYALYYEKHKKFDEAEKVYRLGVQNLAEPINELQKTYGEFVQRMELYKKRKAKEVISRKGCLSLKGNKENIKIVDDKVAERNSQIPNHSKGLSDKGNITGSNIIIGHSKSIQDSSTNLESKHGIQQSAVVKTSSKKCDDAHSENHIPNNTDDTVVVKFVDSAIVGRSEAENACHHGLVDPTIKMKEAMSEINNMFQEPLDIMVKRRSSKSKSVCQKNEFKVFIDEDTSDVPKHPSQFPNSDQCGVELSKFKSDKHVEFKILADDEDDDVIHRHSKEFKPPNNINVPKKQIDSTAYSISTRTISGFNEETVHRFVGSTVLDESKVENACHHGLLDPTINLKEAMDDINSMFGQPLDFKGSKPKKKAIVTLATEPKSDEFYIFVDEGLWEPSDSKCNKPKKKGVVSRDKEPASDGFFILADDNIGETFNIESSKQKEKGFLSLDKKPTSDGFFILADDELDDPKDNASTSIPHDLGENGGLFEPTIFTKEAMAEINDLFGKPLDF</sequence>
<dbReference type="Pfam" id="PF08311">
    <property type="entry name" value="Mad3_BUB1_I"/>
    <property type="match status" value="1"/>
</dbReference>
<evidence type="ECO:0000259" key="1">
    <source>
        <dbReference type="PROSITE" id="PS51489"/>
    </source>
</evidence>
<feature type="domain" description="BUB1 N-terminal" evidence="1">
    <location>
        <begin position="13"/>
        <end position="190"/>
    </location>
</feature>
<dbReference type="InterPro" id="IPR015661">
    <property type="entry name" value="Bub1/Mad3"/>
</dbReference>
<evidence type="ECO:0000313" key="2">
    <source>
        <dbReference type="EMBL" id="KAG6474959.1"/>
    </source>
</evidence>
<dbReference type="SMART" id="SM00777">
    <property type="entry name" value="Mad3_BUB1_I"/>
    <property type="match status" value="1"/>
</dbReference>
<reference evidence="2 3" key="1">
    <citation type="submission" date="2020-08" db="EMBL/GenBank/DDBJ databases">
        <title>Plant Genome Project.</title>
        <authorList>
            <person name="Zhang R.-G."/>
        </authorList>
    </citation>
    <scope>NUCLEOTIDE SEQUENCE [LARGE SCALE GENOMIC DNA]</scope>
    <source>
        <tissue evidence="2">Rhizome</tissue>
    </source>
</reference>
<proteinExistence type="predicted"/>
<dbReference type="GO" id="GO:0007094">
    <property type="term" value="P:mitotic spindle assembly checkpoint signaling"/>
    <property type="evidence" value="ECO:0007669"/>
    <property type="project" value="InterPro"/>
</dbReference>
<dbReference type="AlphaFoldDB" id="A0A8J5CFG8"/>
<name>A0A8J5CFG8_ZINOF</name>
<dbReference type="OrthoDB" id="248495at2759"/>
<comment type="caution">
    <text evidence="2">The sequence shown here is derived from an EMBL/GenBank/DDBJ whole genome shotgun (WGS) entry which is preliminary data.</text>
</comment>
<dbReference type="GO" id="GO:0004672">
    <property type="term" value="F:protein kinase activity"/>
    <property type="evidence" value="ECO:0007669"/>
    <property type="project" value="TreeGrafter"/>
</dbReference>
<organism evidence="2 3">
    <name type="scientific">Zingiber officinale</name>
    <name type="common">Ginger</name>
    <name type="synonym">Amomum zingiber</name>
    <dbReference type="NCBI Taxonomy" id="94328"/>
    <lineage>
        <taxon>Eukaryota</taxon>
        <taxon>Viridiplantae</taxon>
        <taxon>Streptophyta</taxon>
        <taxon>Embryophyta</taxon>
        <taxon>Tracheophyta</taxon>
        <taxon>Spermatophyta</taxon>
        <taxon>Magnoliopsida</taxon>
        <taxon>Liliopsida</taxon>
        <taxon>Zingiberales</taxon>
        <taxon>Zingiberaceae</taxon>
        <taxon>Zingiber</taxon>
    </lineage>
</organism>
<dbReference type="EMBL" id="JACMSC010000018">
    <property type="protein sequence ID" value="KAG6474959.1"/>
    <property type="molecule type" value="Genomic_DNA"/>
</dbReference>
<dbReference type="PANTHER" id="PTHR14030:SF2">
    <property type="entry name" value="OS11G0128700 PROTEIN"/>
    <property type="match status" value="1"/>
</dbReference>
<evidence type="ECO:0000313" key="3">
    <source>
        <dbReference type="Proteomes" id="UP000734854"/>
    </source>
</evidence>
<protein>
    <recommendedName>
        <fullName evidence="1">BUB1 N-terminal domain-containing protein</fullName>
    </recommendedName>
</protein>
<dbReference type="Proteomes" id="UP000734854">
    <property type="component" value="Unassembled WGS sequence"/>
</dbReference>
<dbReference type="GO" id="GO:0051754">
    <property type="term" value="P:meiotic sister chromatid cohesion, centromeric"/>
    <property type="evidence" value="ECO:0007669"/>
    <property type="project" value="TreeGrafter"/>
</dbReference>
<keyword evidence="3" id="KW-1185">Reference proteome</keyword>
<dbReference type="PROSITE" id="PS51489">
    <property type="entry name" value="BUB1_N"/>
    <property type="match status" value="1"/>
</dbReference>
<accession>A0A8J5CFG8</accession>